<dbReference type="AlphaFoldDB" id="E6YN82"/>
<sequence>MSLMMLLKKGCKSVPDGEEWTNLTVWEGAMGQEYQGMLREVVGEGLWRKKVFFFKRGFISLLL</sequence>
<proteinExistence type="predicted"/>
<accession>E6YN82</accession>
<protein>
    <submittedName>
        <fullName evidence="1">Uncharacterized protein</fullName>
    </submittedName>
</protein>
<reference evidence="1" key="1">
    <citation type="journal article" date="2011" name="PLoS Genet.">
        <title>Parallel evolution of a type IV secretion system in radiating lineages of the host-restricted bacterial pathogen Bartonella.</title>
        <authorList>
            <person name="Engel P."/>
            <person name="Salzburger W."/>
            <person name="Liesch M."/>
            <person name="Chang C.C."/>
            <person name="Maruyama S."/>
            <person name="Lanz C."/>
            <person name="Calteau A."/>
            <person name="Lajus A."/>
            <person name="Medigue C."/>
            <person name="Schuster S.C."/>
            <person name="Dehio C."/>
        </authorList>
    </citation>
    <scope>NUCLEOTIDE SEQUENCE</scope>
    <source>
        <strain evidence="1">ATCC BAA-1498</strain>
    </source>
</reference>
<gene>
    <name evidence="1" type="ORF">BARRO_120094</name>
</gene>
<organism evidence="1">
    <name type="scientific">Bartonella rochalimae ATCC BAA-1498</name>
    <dbReference type="NCBI Taxonomy" id="685782"/>
    <lineage>
        <taxon>Bacteria</taxon>
        <taxon>Pseudomonadati</taxon>
        <taxon>Pseudomonadota</taxon>
        <taxon>Alphaproteobacteria</taxon>
        <taxon>Hyphomicrobiales</taxon>
        <taxon>Bartonellaceae</taxon>
        <taxon>Bartonella</taxon>
    </lineage>
</organism>
<dbReference type="EMBL" id="FN645466">
    <property type="protein sequence ID" value="CBI78320.1"/>
    <property type="molecule type" value="Genomic_DNA"/>
</dbReference>
<name>E6YN82_9HYPH</name>
<evidence type="ECO:0000313" key="1">
    <source>
        <dbReference type="EMBL" id="CBI78320.1"/>
    </source>
</evidence>